<dbReference type="AlphaFoldDB" id="A0A8K1YUG3"/>
<dbReference type="PANTHER" id="PTHR10724">
    <property type="entry name" value="30S RIBOSOMAL PROTEIN S1"/>
    <property type="match status" value="1"/>
</dbReference>
<dbReference type="GO" id="GO:0005840">
    <property type="term" value="C:ribosome"/>
    <property type="evidence" value="ECO:0007669"/>
    <property type="project" value="UniProtKB-KW"/>
</dbReference>
<sequence length="257" mass="29309">MSFTHKNFATILTKYKYDIQEGDVIAGTIFSKEKKGYLVDIGNAIAAFLPLEEVSFSFSKIENIKTNLTQEFFIFAYSIQTKTIIISVKRLIYIRSWERIKQLYKENAIIHTKMIGQNKGGLLIELENIQGFIPKSHLCYGININSIINLDIPCKFLIANEQSNQLILSNRAAMLEYYMSELKIGTIFNGTITAIKPYGVFLNIYNIPALLHISETAINNITDFTNQFSIGQRINVKIIHVDTKQGRLSVSRRNVKI</sequence>
<proteinExistence type="inferred from homology"/>
<keyword evidence="2 5" id="KW-0689">Ribosomal protein</keyword>
<comment type="similarity">
    <text evidence="1">Belongs to the bacterial ribosomal protein bS1 family.</text>
</comment>
<dbReference type="SMART" id="SM00316">
    <property type="entry name" value="S1"/>
    <property type="match status" value="3"/>
</dbReference>
<dbReference type="GO" id="GO:1990904">
    <property type="term" value="C:ribonucleoprotein complex"/>
    <property type="evidence" value="ECO:0007669"/>
    <property type="project" value="UniProtKB-KW"/>
</dbReference>
<dbReference type="InterPro" id="IPR035104">
    <property type="entry name" value="Ribosomal_protein_S1-like"/>
</dbReference>
<evidence type="ECO:0000313" key="5">
    <source>
        <dbReference type="EMBL" id="UEQ12008.1"/>
    </source>
</evidence>
<dbReference type="InterPro" id="IPR003029">
    <property type="entry name" value="S1_domain"/>
</dbReference>
<dbReference type="EMBL" id="MK641509">
    <property type="protein sequence ID" value="UEQ12008.1"/>
    <property type="molecule type" value="Genomic_DNA"/>
</dbReference>
<dbReference type="PROSITE" id="PS50126">
    <property type="entry name" value="S1"/>
    <property type="match status" value="3"/>
</dbReference>
<dbReference type="Gene3D" id="2.40.50.140">
    <property type="entry name" value="Nucleic acid-binding proteins"/>
    <property type="match status" value="2"/>
</dbReference>
<gene>
    <name evidence="5" type="primary">rps1</name>
</gene>
<feature type="domain" description="S1 motif" evidence="4">
    <location>
        <begin position="107"/>
        <end position="171"/>
    </location>
</feature>
<evidence type="ECO:0000256" key="2">
    <source>
        <dbReference type="ARBA" id="ARBA00022980"/>
    </source>
</evidence>
<dbReference type="Pfam" id="PF00575">
    <property type="entry name" value="S1"/>
    <property type="match status" value="2"/>
</dbReference>
<organism evidence="5">
    <name type="scientific">Kumanoa mahlacensis</name>
    <dbReference type="NCBI Taxonomy" id="1196387"/>
    <lineage>
        <taxon>Eukaryota</taxon>
        <taxon>Rhodophyta</taxon>
        <taxon>Florideophyceae</taxon>
        <taxon>Nemaliophycidae</taxon>
        <taxon>Batrachospermales</taxon>
        <taxon>Batrachospermaceae</taxon>
        <taxon>Kumanoa</taxon>
    </lineage>
</organism>
<dbReference type="InterPro" id="IPR050437">
    <property type="entry name" value="Ribos_protein_bS1-like"/>
</dbReference>
<feature type="domain" description="S1 motif" evidence="4">
    <location>
        <begin position="22"/>
        <end position="89"/>
    </location>
</feature>
<keyword evidence="5" id="KW-0150">Chloroplast</keyword>
<evidence type="ECO:0000259" key="4">
    <source>
        <dbReference type="PROSITE" id="PS50126"/>
    </source>
</evidence>
<dbReference type="GO" id="GO:0003729">
    <property type="term" value="F:mRNA binding"/>
    <property type="evidence" value="ECO:0007669"/>
    <property type="project" value="TreeGrafter"/>
</dbReference>
<evidence type="ECO:0000256" key="3">
    <source>
        <dbReference type="ARBA" id="ARBA00023274"/>
    </source>
</evidence>
<dbReference type="GO" id="GO:0006412">
    <property type="term" value="P:translation"/>
    <property type="evidence" value="ECO:0007669"/>
    <property type="project" value="TreeGrafter"/>
</dbReference>
<dbReference type="PANTHER" id="PTHR10724:SF7">
    <property type="entry name" value="SMALL RIBOSOMAL SUBUNIT PROTEIN BS1C"/>
    <property type="match status" value="1"/>
</dbReference>
<keyword evidence="5" id="KW-0934">Plastid</keyword>
<evidence type="ECO:0000256" key="1">
    <source>
        <dbReference type="ARBA" id="ARBA00006767"/>
    </source>
</evidence>
<geneLocation type="chloroplast" evidence="5"/>
<accession>A0A8K1YUG3</accession>
<dbReference type="PRINTS" id="PR00681">
    <property type="entry name" value="RIBOSOMALS1"/>
</dbReference>
<name>A0A8K1YUG3_9FLOR</name>
<dbReference type="InterPro" id="IPR012340">
    <property type="entry name" value="NA-bd_OB-fold"/>
</dbReference>
<reference evidence="5" key="1">
    <citation type="submission" date="2019-03" db="EMBL/GenBank/DDBJ databases">
        <title>Phycologia Chloroplast and mitochondrial genomes of Kumanoa mahlacensis.</title>
        <authorList>
            <person name="Fang K."/>
        </authorList>
    </citation>
    <scope>NUCLEOTIDE SEQUENCE</scope>
    <source>
        <strain evidence="5">SAS-FKP1701</strain>
    </source>
</reference>
<dbReference type="SUPFAM" id="SSF50249">
    <property type="entry name" value="Nucleic acid-binding proteins"/>
    <property type="match status" value="3"/>
</dbReference>
<protein>
    <submittedName>
        <fullName evidence="5">Ribosomal protein S1</fullName>
    </submittedName>
</protein>
<feature type="domain" description="S1 motif" evidence="4">
    <location>
        <begin position="185"/>
        <end position="253"/>
    </location>
</feature>
<keyword evidence="3" id="KW-0687">Ribonucleoprotein</keyword>
<dbReference type="GO" id="GO:0003735">
    <property type="term" value="F:structural constituent of ribosome"/>
    <property type="evidence" value="ECO:0007669"/>
    <property type="project" value="TreeGrafter"/>
</dbReference>